<feature type="transmembrane region" description="Helical" evidence="4">
    <location>
        <begin position="70"/>
        <end position="89"/>
    </location>
</feature>
<accession>B1YCS0</accession>
<dbReference type="STRING" id="444157.Tneu_0644"/>
<feature type="transmembrane region" description="Helical" evidence="4">
    <location>
        <begin position="279"/>
        <end position="298"/>
    </location>
</feature>
<keyword evidence="4" id="KW-0812">Transmembrane</keyword>
<feature type="transmembrane region" description="Helical" evidence="4">
    <location>
        <begin position="189"/>
        <end position="210"/>
    </location>
</feature>
<keyword evidence="4" id="KW-0472">Membrane</keyword>
<dbReference type="InterPro" id="IPR011701">
    <property type="entry name" value="MFS"/>
</dbReference>
<dbReference type="SUPFAM" id="SSF103473">
    <property type="entry name" value="MFS general substrate transporter"/>
    <property type="match status" value="1"/>
</dbReference>
<dbReference type="GeneID" id="6165220"/>
<organism evidence="6 7">
    <name type="scientific">Pyrobaculum neutrophilum (strain DSM 2338 / JCM 9278 / NBRC 100436 / V24Sta)</name>
    <name type="common">Thermoproteus neutrophilus</name>
    <dbReference type="NCBI Taxonomy" id="444157"/>
    <lineage>
        <taxon>Archaea</taxon>
        <taxon>Thermoproteota</taxon>
        <taxon>Thermoprotei</taxon>
        <taxon>Thermoproteales</taxon>
        <taxon>Thermoproteaceae</taxon>
        <taxon>Pyrobaculum</taxon>
    </lineage>
</organism>
<evidence type="ECO:0000313" key="6">
    <source>
        <dbReference type="EMBL" id="ACB39583.1"/>
    </source>
</evidence>
<feature type="domain" description="Major facilitator superfamily (MFS) profile" evidence="5">
    <location>
        <begin position="1"/>
        <end position="362"/>
    </location>
</feature>
<dbReference type="GO" id="GO:0005886">
    <property type="term" value="C:plasma membrane"/>
    <property type="evidence" value="ECO:0007669"/>
    <property type="project" value="UniProtKB-SubCell"/>
</dbReference>
<sequence>MLNLFLLVLLSRGVYALMWFYIAPLLPAMLRDYGVDPAYAGLLPAAFVVGAALMQLPASYLGARYGHNKVAGFGMVLFGVSSVLMALAPSWGWALAFRALGGVGAGLFFSTAGAVLVALSPSSVGSALGWYGASFNLGGFVGFYWGAVASVLGWRPALALPGLLSAALGVALVRHGAVKSRPSLEWRAAAYGLASFPFWGAVYAANNLAATWLHLYRGVGEWAAGAVSSASMLSGLLGGLTGRLYDAGGRGRSALLAAASTASIAFLAMPWAPLEAVPLLAFLYGLSFSTYMTGVYAASSRAAQNPASALAVINVTNMALGLHVSYLFSWLMAQSPDYPWLFLASLALASAVATYAVVVRAI</sequence>
<dbReference type="PROSITE" id="PS50850">
    <property type="entry name" value="MFS"/>
    <property type="match status" value="1"/>
</dbReference>
<evidence type="ECO:0000256" key="2">
    <source>
        <dbReference type="ARBA" id="ARBA00022448"/>
    </source>
</evidence>
<name>B1YCS0_PYRNV</name>
<keyword evidence="7" id="KW-1185">Reference proteome</keyword>
<dbReference type="EMBL" id="CP001014">
    <property type="protein sequence ID" value="ACB39583.1"/>
    <property type="molecule type" value="Genomic_DNA"/>
</dbReference>
<reference evidence="6" key="1">
    <citation type="submission" date="2008-03" db="EMBL/GenBank/DDBJ databases">
        <title>Complete sequence of Thermoproteus neutrophilus V24Sta.</title>
        <authorList>
            <consortium name="US DOE Joint Genome Institute"/>
            <person name="Copeland A."/>
            <person name="Lucas S."/>
            <person name="Lapidus A."/>
            <person name="Glavina del Rio T."/>
            <person name="Dalin E."/>
            <person name="Tice H."/>
            <person name="Bruce D."/>
            <person name="Goodwin L."/>
            <person name="Pitluck S."/>
            <person name="Sims D."/>
            <person name="Brettin T."/>
            <person name="Detter J.C."/>
            <person name="Han C."/>
            <person name="Kuske C.R."/>
            <person name="Schmutz J."/>
            <person name="Larimer F."/>
            <person name="Land M."/>
            <person name="Hauser L."/>
            <person name="Kyrpides N."/>
            <person name="Mikhailova N."/>
            <person name="Biddle J.F."/>
            <person name="Zhang Z."/>
            <person name="Fitz-Gibbon S.T."/>
            <person name="Lowe T.M."/>
            <person name="Saltikov C."/>
            <person name="House C.H."/>
            <person name="Richardson P."/>
        </authorList>
    </citation>
    <scope>NUCLEOTIDE SEQUENCE [LARGE SCALE GENOMIC DNA]</scope>
    <source>
        <strain evidence="6">V24Sta</strain>
    </source>
</reference>
<dbReference type="Pfam" id="PF07690">
    <property type="entry name" value="MFS_1"/>
    <property type="match status" value="1"/>
</dbReference>
<evidence type="ECO:0000256" key="3">
    <source>
        <dbReference type="ARBA" id="ARBA00022475"/>
    </source>
</evidence>
<evidence type="ECO:0000313" key="7">
    <source>
        <dbReference type="Proteomes" id="UP000001694"/>
    </source>
</evidence>
<gene>
    <name evidence="6" type="ordered locus">Tneu_0644</name>
</gene>
<dbReference type="RefSeq" id="WP_012350003.1">
    <property type="nucleotide sequence ID" value="NC_010525.1"/>
</dbReference>
<dbReference type="PANTHER" id="PTHR43271">
    <property type="entry name" value="BLL2771 PROTEIN"/>
    <property type="match status" value="1"/>
</dbReference>
<dbReference type="HOGENOM" id="CLU_059688_0_0_2"/>
<dbReference type="Gene3D" id="1.20.1250.20">
    <property type="entry name" value="MFS general substrate transporter like domains"/>
    <property type="match status" value="2"/>
</dbReference>
<dbReference type="InterPro" id="IPR020846">
    <property type="entry name" value="MFS_dom"/>
</dbReference>
<comment type="subcellular location">
    <subcellularLocation>
        <location evidence="1">Cell membrane</location>
        <topology evidence="1">Multi-pass membrane protein</topology>
    </subcellularLocation>
</comment>
<dbReference type="AlphaFoldDB" id="B1YCS0"/>
<feature type="transmembrane region" description="Helical" evidence="4">
    <location>
        <begin position="158"/>
        <end position="177"/>
    </location>
</feature>
<dbReference type="GO" id="GO:0022857">
    <property type="term" value="F:transmembrane transporter activity"/>
    <property type="evidence" value="ECO:0007669"/>
    <property type="project" value="InterPro"/>
</dbReference>
<keyword evidence="4" id="KW-1133">Transmembrane helix</keyword>
<feature type="transmembrane region" description="Helical" evidence="4">
    <location>
        <begin position="40"/>
        <end position="63"/>
    </location>
</feature>
<dbReference type="InterPro" id="IPR036259">
    <property type="entry name" value="MFS_trans_sf"/>
</dbReference>
<keyword evidence="3" id="KW-1003">Cell membrane</keyword>
<protein>
    <submittedName>
        <fullName evidence="6">Major facilitator superfamily MFS_1</fullName>
    </submittedName>
</protein>
<proteinExistence type="predicted"/>
<dbReference type="KEGG" id="tne:Tneu_0644"/>
<feature type="transmembrane region" description="Helical" evidence="4">
    <location>
        <begin position="254"/>
        <end position="273"/>
    </location>
</feature>
<feature type="transmembrane region" description="Helical" evidence="4">
    <location>
        <begin position="310"/>
        <end position="332"/>
    </location>
</feature>
<dbReference type="Proteomes" id="UP000001694">
    <property type="component" value="Chromosome"/>
</dbReference>
<feature type="transmembrane region" description="Helical" evidence="4">
    <location>
        <begin position="131"/>
        <end position="152"/>
    </location>
</feature>
<keyword evidence="2" id="KW-0813">Transport</keyword>
<feature type="transmembrane region" description="Helical" evidence="4">
    <location>
        <begin position="338"/>
        <end position="358"/>
    </location>
</feature>
<feature type="transmembrane region" description="Helical" evidence="4">
    <location>
        <begin position="222"/>
        <end position="242"/>
    </location>
</feature>
<dbReference type="OrthoDB" id="200998at2157"/>
<evidence type="ECO:0000256" key="1">
    <source>
        <dbReference type="ARBA" id="ARBA00004651"/>
    </source>
</evidence>
<dbReference type="eggNOG" id="arCOG00130">
    <property type="taxonomic scope" value="Archaea"/>
</dbReference>
<evidence type="ECO:0000256" key="4">
    <source>
        <dbReference type="SAM" id="Phobius"/>
    </source>
</evidence>
<dbReference type="PANTHER" id="PTHR43271:SF2">
    <property type="entry name" value="BLL2771 PROTEIN"/>
    <property type="match status" value="1"/>
</dbReference>
<evidence type="ECO:0000259" key="5">
    <source>
        <dbReference type="PROSITE" id="PS50850"/>
    </source>
</evidence>
<feature type="transmembrane region" description="Helical" evidence="4">
    <location>
        <begin position="95"/>
        <end position="119"/>
    </location>
</feature>